<reference evidence="2 3" key="1">
    <citation type="submission" date="2019-06" db="EMBL/GenBank/DDBJ databases">
        <title>Sequencing the genomes of 1000 actinobacteria strains.</title>
        <authorList>
            <person name="Klenk H.-P."/>
        </authorList>
    </citation>
    <scope>NUCLEOTIDE SEQUENCE [LARGE SCALE GENOMIC DNA]</scope>
    <source>
        <strain evidence="2 3">DSM 45043</strain>
    </source>
</reference>
<keyword evidence="3" id="KW-1185">Reference proteome</keyword>
<protein>
    <submittedName>
        <fullName evidence="2">Uncharacterized protein DUF397</fullName>
    </submittedName>
</protein>
<proteinExistence type="predicted"/>
<gene>
    <name evidence="2" type="ORF">FHX41_0048</name>
</gene>
<dbReference type="Pfam" id="PF04149">
    <property type="entry name" value="DUF397"/>
    <property type="match status" value="1"/>
</dbReference>
<accession>A0A543I7D6</accession>
<dbReference type="AlphaFoldDB" id="A0A543I7D6"/>
<organism evidence="2 3">
    <name type="scientific">Actinomadura hallensis</name>
    <dbReference type="NCBI Taxonomy" id="337895"/>
    <lineage>
        <taxon>Bacteria</taxon>
        <taxon>Bacillati</taxon>
        <taxon>Actinomycetota</taxon>
        <taxon>Actinomycetes</taxon>
        <taxon>Streptosporangiales</taxon>
        <taxon>Thermomonosporaceae</taxon>
        <taxon>Actinomadura</taxon>
    </lineage>
</organism>
<feature type="domain" description="DUF397" evidence="1">
    <location>
        <begin position="2"/>
        <end position="32"/>
    </location>
</feature>
<comment type="caution">
    <text evidence="2">The sequence shown here is derived from an EMBL/GenBank/DDBJ whole genome shotgun (WGS) entry which is preliminary data.</text>
</comment>
<dbReference type="Proteomes" id="UP000316706">
    <property type="component" value="Unassembled WGS sequence"/>
</dbReference>
<dbReference type="EMBL" id="VFPO01000001">
    <property type="protein sequence ID" value="TQM66475.1"/>
    <property type="molecule type" value="Genomic_DNA"/>
</dbReference>
<dbReference type="InterPro" id="IPR007278">
    <property type="entry name" value="DUF397"/>
</dbReference>
<evidence type="ECO:0000259" key="1">
    <source>
        <dbReference type="Pfam" id="PF04149"/>
    </source>
</evidence>
<evidence type="ECO:0000313" key="2">
    <source>
        <dbReference type="EMBL" id="TQM66475.1"/>
    </source>
</evidence>
<evidence type="ECO:0000313" key="3">
    <source>
        <dbReference type="Proteomes" id="UP000316706"/>
    </source>
</evidence>
<sequence>MEVAAVSSVIAVRDSKDPNGPVLLLTRKALRTAIHSAANAH</sequence>
<name>A0A543I7D6_9ACTN</name>